<evidence type="ECO:0000259" key="4">
    <source>
        <dbReference type="PROSITE" id="PS50835"/>
    </source>
</evidence>
<name>A0A3Q3KUL1_9TELE</name>
<dbReference type="STRING" id="205130.ENSMAMP00000005113"/>
<dbReference type="OrthoDB" id="6159398at2759"/>
<keyword evidence="6" id="KW-1185">Reference proteome</keyword>
<dbReference type="InParanoid" id="A0A3Q3KUL1"/>
<dbReference type="PANTHER" id="PTHR11422:SF6">
    <property type="entry name" value="HEMICENTIN-1 ISOFORM X1"/>
    <property type="match status" value="1"/>
</dbReference>
<dbReference type="RefSeq" id="XP_026173327.1">
    <property type="nucleotide sequence ID" value="XM_026317542.1"/>
</dbReference>
<feature type="region of interest" description="Disordered" evidence="1">
    <location>
        <begin position="277"/>
        <end position="309"/>
    </location>
</feature>
<evidence type="ECO:0000313" key="5">
    <source>
        <dbReference type="Ensembl" id="ENSMAMP00000005113.1"/>
    </source>
</evidence>
<keyword evidence="2" id="KW-1133">Transmembrane helix</keyword>
<keyword evidence="2" id="KW-0812">Transmembrane</keyword>
<dbReference type="PANTHER" id="PTHR11422">
    <property type="entry name" value="T-CELL SURFACE GLYCOPROTEIN CD4"/>
    <property type="match status" value="1"/>
</dbReference>
<dbReference type="SUPFAM" id="SSF48726">
    <property type="entry name" value="Immunoglobulin"/>
    <property type="match status" value="2"/>
</dbReference>
<evidence type="ECO:0000256" key="2">
    <source>
        <dbReference type="SAM" id="Phobius"/>
    </source>
</evidence>
<dbReference type="Gene3D" id="1.20.5.900">
    <property type="entry name" value="transmembrane domain of human cd4"/>
    <property type="match status" value="1"/>
</dbReference>
<dbReference type="AlphaFoldDB" id="A0A3Q3KUL1"/>
<dbReference type="InterPro" id="IPR013783">
    <property type="entry name" value="Ig-like_fold"/>
</dbReference>
<evidence type="ECO:0000256" key="1">
    <source>
        <dbReference type="SAM" id="MobiDB-lite"/>
    </source>
</evidence>
<dbReference type="InterPro" id="IPR003598">
    <property type="entry name" value="Ig_sub2"/>
</dbReference>
<dbReference type="Proteomes" id="UP000261640">
    <property type="component" value="Unplaced"/>
</dbReference>
<feature type="transmembrane region" description="Helical" evidence="2">
    <location>
        <begin position="228"/>
        <end position="252"/>
    </location>
</feature>
<dbReference type="PROSITE" id="PS50835">
    <property type="entry name" value="IG_LIKE"/>
    <property type="match status" value="1"/>
</dbReference>
<dbReference type="InterPro" id="IPR007110">
    <property type="entry name" value="Ig-like_dom"/>
</dbReference>
<feature type="signal peptide" evidence="3">
    <location>
        <begin position="1"/>
        <end position="18"/>
    </location>
</feature>
<dbReference type="InterPro" id="IPR003599">
    <property type="entry name" value="Ig_sub"/>
</dbReference>
<dbReference type="InterPro" id="IPR036179">
    <property type="entry name" value="Ig-like_dom_sf"/>
</dbReference>
<sequence length="309" mass="34382">MKIIVWVGCVLGALSASGKVFKSKAGHTALLECGHSFTRAMIWRHNSNLIISVNGKTGFFRKGQGDLVLRSSVKYVNKLEISGLKKEDAGKFICDADDKLTEHTLLVVSVWTNPSHELQLGSEAMLHCEVAGLNPGSTVQWKRPDGKLHEGSQIVKLSSVAISDSGTWVCMFSHDGSSFQEDLNLKINIPTPKIPLHTSTTESSKEGQNVTCAKCDTHPKSAFEQLNWWVWVAIGVGSLVVVLLMVLVIFLCKRTRRRKQRMKMNMKNGQHLRTKQYCQCNRPTAAPKPQQGRRKEKPSALHVQPLLME</sequence>
<accession>A0A3Q3KUL1</accession>
<evidence type="ECO:0000256" key="3">
    <source>
        <dbReference type="SAM" id="SignalP"/>
    </source>
</evidence>
<dbReference type="SMART" id="SM00409">
    <property type="entry name" value="IG"/>
    <property type="match status" value="2"/>
</dbReference>
<evidence type="ECO:0000313" key="6">
    <source>
        <dbReference type="Proteomes" id="UP000261640"/>
    </source>
</evidence>
<dbReference type="Gene3D" id="2.60.40.10">
    <property type="entry name" value="Immunoglobulins"/>
    <property type="match status" value="2"/>
</dbReference>
<keyword evidence="2" id="KW-0472">Membrane</keyword>
<dbReference type="Pfam" id="PF12104">
    <property type="entry name" value="Tcell_CD4_C"/>
    <property type="match status" value="1"/>
</dbReference>
<dbReference type="Pfam" id="PF13927">
    <property type="entry name" value="Ig_3"/>
    <property type="match status" value="1"/>
</dbReference>
<dbReference type="GeneTree" id="ENSGT00510000054197"/>
<protein>
    <submittedName>
        <fullName evidence="5">CD4-2 molecule, tandem duplicate 2</fullName>
    </submittedName>
</protein>
<feature type="chain" id="PRO_5018546089" evidence="3">
    <location>
        <begin position="19"/>
        <end position="309"/>
    </location>
</feature>
<dbReference type="GeneID" id="113136595"/>
<keyword evidence="3" id="KW-0732">Signal</keyword>
<dbReference type="Ensembl" id="ENSMAMT00000005246.2">
    <property type="protein sequence ID" value="ENSMAMP00000005113.1"/>
    <property type="gene ID" value="ENSMAMG00000003438.2"/>
</dbReference>
<proteinExistence type="predicted"/>
<dbReference type="SMART" id="SM00408">
    <property type="entry name" value="IGc2"/>
    <property type="match status" value="2"/>
</dbReference>
<reference evidence="5" key="1">
    <citation type="submission" date="2025-08" db="UniProtKB">
        <authorList>
            <consortium name="Ensembl"/>
        </authorList>
    </citation>
    <scope>IDENTIFICATION</scope>
</reference>
<reference evidence="5" key="2">
    <citation type="submission" date="2025-09" db="UniProtKB">
        <authorList>
            <consortium name="Ensembl"/>
        </authorList>
    </citation>
    <scope>IDENTIFICATION</scope>
</reference>
<dbReference type="InterPro" id="IPR021963">
    <property type="entry name" value="Tcell_CD4_Cterm"/>
</dbReference>
<organism evidence="5 6">
    <name type="scientific">Mastacembelus armatus</name>
    <name type="common">zig-zag eel</name>
    <dbReference type="NCBI Taxonomy" id="205130"/>
    <lineage>
        <taxon>Eukaryota</taxon>
        <taxon>Metazoa</taxon>
        <taxon>Chordata</taxon>
        <taxon>Craniata</taxon>
        <taxon>Vertebrata</taxon>
        <taxon>Euteleostomi</taxon>
        <taxon>Actinopterygii</taxon>
        <taxon>Neopterygii</taxon>
        <taxon>Teleostei</taxon>
        <taxon>Neoteleostei</taxon>
        <taxon>Acanthomorphata</taxon>
        <taxon>Anabantaria</taxon>
        <taxon>Synbranchiformes</taxon>
        <taxon>Mastacembelidae</taxon>
        <taxon>Mastacembelus</taxon>
    </lineage>
</organism>
<feature type="domain" description="Ig-like" evidence="4">
    <location>
        <begin position="103"/>
        <end position="186"/>
    </location>
</feature>